<evidence type="ECO:0000256" key="1">
    <source>
        <dbReference type="SAM" id="MobiDB-lite"/>
    </source>
</evidence>
<dbReference type="EMBL" id="LUGG01000002">
    <property type="protein sequence ID" value="OBZ77216.1"/>
    <property type="molecule type" value="Genomic_DNA"/>
</dbReference>
<protein>
    <submittedName>
        <fullName evidence="2">Uncharacterized protein</fullName>
    </submittedName>
</protein>
<sequence length="143" mass="15559">MQTQDTIHIHMKKDTQHSQQDANATGPNSAQNAGPFHAVLAASHVSNMLRAIQDISEPQLALEEPIKSVAGDIFSDDNPELTALPYGDVSYTKTALLGDTTMQNDCDLELDDNGHTLDVLQPADDLSASSNDRFDFTDKDLSF</sequence>
<evidence type="ECO:0000313" key="2">
    <source>
        <dbReference type="EMBL" id="OBZ77216.1"/>
    </source>
</evidence>
<evidence type="ECO:0000313" key="3">
    <source>
        <dbReference type="Proteomes" id="UP000092993"/>
    </source>
</evidence>
<organism evidence="2 3">
    <name type="scientific">Grifola frondosa</name>
    <name type="common">Maitake</name>
    <name type="synonym">Polyporus frondosus</name>
    <dbReference type="NCBI Taxonomy" id="5627"/>
    <lineage>
        <taxon>Eukaryota</taxon>
        <taxon>Fungi</taxon>
        <taxon>Dikarya</taxon>
        <taxon>Basidiomycota</taxon>
        <taxon>Agaricomycotina</taxon>
        <taxon>Agaricomycetes</taxon>
        <taxon>Polyporales</taxon>
        <taxon>Grifolaceae</taxon>
        <taxon>Grifola</taxon>
    </lineage>
</organism>
<keyword evidence="3" id="KW-1185">Reference proteome</keyword>
<feature type="compositionally biased region" description="Polar residues" evidence="1">
    <location>
        <begin position="17"/>
        <end position="32"/>
    </location>
</feature>
<gene>
    <name evidence="2" type="ORF">A0H81_02824</name>
</gene>
<dbReference type="AlphaFoldDB" id="A0A1C7MLA9"/>
<comment type="caution">
    <text evidence="2">The sequence shown here is derived from an EMBL/GenBank/DDBJ whole genome shotgun (WGS) entry which is preliminary data.</text>
</comment>
<reference evidence="2 3" key="1">
    <citation type="submission" date="2016-03" db="EMBL/GenBank/DDBJ databases">
        <title>Whole genome sequencing of Grifola frondosa 9006-11.</title>
        <authorList>
            <person name="Min B."/>
            <person name="Park H."/>
            <person name="Kim J.-G."/>
            <person name="Cho H."/>
            <person name="Oh Y.-L."/>
            <person name="Kong W.-S."/>
            <person name="Choi I.-G."/>
        </authorList>
    </citation>
    <scope>NUCLEOTIDE SEQUENCE [LARGE SCALE GENOMIC DNA]</scope>
    <source>
        <strain evidence="2 3">9006-11</strain>
    </source>
</reference>
<name>A0A1C7MLA9_GRIFR</name>
<dbReference type="Proteomes" id="UP000092993">
    <property type="component" value="Unassembled WGS sequence"/>
</dbReference>
<feature type="region of interest" description="Disordered" evidence="1">
    <location>
        <begin position="1"/>
        <end position="35"/>
    </location>
</feature>
<accession>A0A1C7MLA9</accession>
<proteinExistence type="predicted"/>